<dbReference type="Pfam" id="PF16885">
    <property type="entry name" value="CAC1F_C"/>
    <property type="match status" value="1"/>
</dbReference>
<dbReference type="GO" id="GO:0008331">
    <property type="term" value="F:high voltage-gated calcium channel activity"/>
    <property type="evidence" value="ECO:0007669"/>
    <property type="project" value="TreeGrafter"/>
</dbReference>
<accession>A0A9D3Q1I3</accession>
<evidence type="ECO:0000256" key="6">
    <source>
        <dbReference type="SAM" id="MobiDB-lite"/>
    </source>
</evidence>
<evidence type="ECO:0000313" key="8">
    <source>
        <dbReference type="EMBL" id="KAG7471800.1"/>
    </source>
</evidence>
<evidence type="ECO:0000256" key="1">
    <source>
        <dbReference type="ARBA" id="ARBA00022448"/>
    </source>
</evidence>
<dbReference type="PANTHER" id="PTHR45628:SF2">
    <property type="entry name" value="VOLTAGE-DEPENDENT L-TYPE CALCIUM CHANNEL SUBUNIT ALPHA-1F"/>
    <property type="match status" value="1"/>
</dbReference>
<feature type="region of interest" description="Disordered" evidence="6">
    <location>
        <begin position="327"/>
        <end position="384"/>
    </location>
</feature>
<gene>
    <name evidence="8" type="ORF">MATL_G00101820</name>
</gene>
<feature type="compositionally biased region" description="Basic and acidic residues" evidence="6">
    <location>
        <begin position="339"/>
        <end position="349"/>
    </location>
</feature>
<evidence type="ECO:0000256" key="5">
    <source>
        <dbReference type="ARBA" id="ARBA00023303"/>
    </source>
</evidence>
<feature type="compositionally biased region" description="Gly residues" evidence="6">
    <location>
        <begin position="271"/>
        <end position="283"/>
    </location>
</feature>
<dbReference type="FunFam" id="1.10.238.10:FF:000063">
    <property type="entry name" value="Voltage-dependent N-type calcium channel subunit alpha"/>
    <property type="match status" value="1"/>
</dbReference>
<evidence type="ECO:0000259" key="7">
    <source>
        <dbReference type="SMART" id="SM01062"/>
    </source>
</evidence>
<sequence>MDNFDYLTRDWSILGPHHLDEFKRIWSEYDPEAKGRIKHLDVVALLRRIQPPLGFGKLCPHRVACKRLVAMNMPLNSDGTVTFNATLFALVRTALKIKTEGNPEQENEELRVIIKKIWKRMKPKILDEVIPPHEEEEVTVGKFYATFLIQDYFRKFRKRKEKCGLGEPDVNNSSALQAGLRTLQNLGPEMRLAMSCDLEEEEEEELLEEEQEDIAHFKKNGVFASPTDTTSKERHGSVAPSSPSTPEVAPGEGLSNGGVSHKSVSLPKTANGGGVREPEGSGGPEEDRLSSHHHSPHRHPPNKKGFKDLPSQAVSNSRVRYYDKYLRRDSIEGHPPLPHKQEDSMDRGENSYYSREEETDGTALRDRHLYPDSPPLYHGHRDNMYQSQSLGHPLYGNHYGNGYGEGRRMARRRLLPATPTGRKPAFNIQCLRRQGSSDDLPIPGTYHQNSPPCRARTQTYSSYDSRRSSSSSCASWANPCPRRGRLLYAPLILVEEEGTMGGGLGIWGEKKMSGGSLSASSQPGWYTGTGGTDGPEPYRAYTTLRVPTQLRPHYSDKRGSADSLVEAVLISEGLGLYAKDPKFVAFAKREIADACHMTIDEMESAASDLLNRGGGGGSFLNHPDMGPLYSDEEPIRSRDEEELADEMTCVTSF</sequence>
<keyword evidence="1" id="KW-0813">Transport</keyword>
<keyword evidence="9" id="KW-1185">Reference proteome</keyword>
<keyword evidence="2" id="KW-0677">Repeat</keyword>
<feature type="domain" description="Voltage-dependent calcium channel alpha-1 subunit IQ" evidence="7">
    <location>
        <begin position="135"/>
        <end position="169"/>
    </location>
</feature>
<keyword evidence="4" id="KW-0406">Ion transport</keyword>
<comment type="caution">
    <text evidence="8">The sequence shown here is derived from an EMBL/GenBank/DDBJ whole genome shotgun (WGS) entry which is preliminary data.</text>
</comment>
<feature type="compositionally biased region" description="Basic residues" evidence="6">
    <location>
        <begin position="291"/>
        <end position="304"/>
    </location>
</feature>
<evidence type="ECO:0000256" key="3">
    <source>
        <dbReference type="ARBA" id="ARBA00022882"/>
    </source>
</evidence>
<evidence type="ECO:0000256" key="2">
    <source>
        <dbReference type="ARBA" id="ARBA00022737"/>
    </source>
</evidence>
<dbReference type="Proteomes" id="UP001046870">
    <property type="component" value="Chromosome 8"/>
</dbReference>
<dbReference type="InterPro" id="IPR031649">
    <property type="entry name" value="GPHH_dom"/>
</dbReference>
<keyword evidence="3" id="KW-0851">Voltage-gated channel</keyword>
<dbReference type="InterPro" id="IPR050599">
    <property type="entry name" value="VDCC_alpha-1_subunit"/>
</dbReference>
<dbReference type="OrthoDB" id="431720at2759"/>
<name>A0A9D3Q1I3_MEGAT</name>
<organism evidence="8 9">
    <name type="scientific">Megalops atlanticus</name>
    <name type="common">Tarpon</name>
    <name type="synonym">Clupea gigantea</name>
    <dbReference type="NCBI Taxonomy" id="7932"/>
    <lineage>
        <taxon>Eukaryota</taxon>
        <taxon>Metazoa</taxon>
        <taxon>Chordata</taxon>
        <taxon>Craniata</taxon>
        <taxon>Vertebrata</taxon>
        <taxon>Euteleostomi</taxon>
        <taxon>Actinopterygii</taxon>
        <taxon>Neopterygii</taxon>
        <taxon>Teleostei</taxon>
        <taxon>Elopiformes</taxon>
        <taxon>Megalopidae</taxon>
        <taxon>Megalops</taxon>
    </lineage>
</organism>
<dbReference type="InterPro" id="IPR014873">
    <property type="entry name" value="VDCC_a1su_IQ"/>
</dbReference>
<keyword evidence="5" id="KW-0407">Ion channel</keyword>
<reference evidence="8" key="1">
    <citation type="submission" date="2021-01" db="EMBL/GenBank/DDBJ databases">
        <authorList>
            <person name="Zahm M."/>
            <person name="Roques C."/>
            <person name="Cabau C."/>
            <person name="Klopp C."/>
            <person name="Donnadieu C."/>
            <person name="Jouanno E."/>
            <person name="Lampietro C."/>
            <person name="Louis A."/>
            <person name="Herpin A."/>
            <person name="Echchiki A."/>
            <person name="Berthelot C."/>
            <person name="Parey E."/>
            <person name="Roest-Crollius H."/>
            <person name="Braasch I."/>
            <person name="Postlethwait J."/>
            <person name="Bobe J."/>
            <person name="Montfort J."/>
            <person name="Bouchez O."/>
            <person name="Begum T."/>
            <person name="Mejri S."/>
            <person name="Adams A."/>
            <person name="Chen W.-J."/>
            <person name="Guiguen Y."/>
        </authorList>
    </citation>
    <scope>NUCLEOTIDE SEQUENCE</scope>
    <source>
        <strain evidence="8">YG-15Mar2019-1</strain>
        <tissue evidence="8">Brain</tissue>
    </source>
</reference>
<evidence type="ECO:0000256" key="4">
    <source>
        <dbReference type="ARBA" id="ARBA00023065"/>
    </source>
</evidence>
<dbReference type="SMART" id="SM01062">
    <property type="entry name" value="Ca_chan_IQ"/>
    <property type="match status" value="1"/>
</dbReference>
<dbReference type="PANTHER" id="PTHR45628">
    <property type="entry name" value="VOLTAGE-DEPENDENT CALCIUM CHANNEL TYPE A SUBUNIT ALPHA-1"/>
    <property type="match status" value="1"/>
</dbReference>
<dbReference type="EMBL" id="JAFDVH010000008">
    <property type="protein sequence ID" value="KAG7471800.1"/>
    <property type="molecule type" value="Genomic_DNA"/>
</dbReference>
<feature type="region of interest" description="Disordered" evidence="6">
    <location>
        <begin position="222"/>
        <end position="315"/>
    </location>
</feature>
<evidence type="ECO:0000313" key="9">
    <source>
        <dbReference type="Proteomes" id="UP001046870"/>
    </source>
</evidence>
<dbReference type="GO" id="GO:0098703">
    <property type="term" value="P:calcium ion import across plasma membrane"/>
    <property type="evidence" value="ECO:0007669"/>
    <property type="project" value="TreeGrafter"/>
</dbReference>
<dbReference type="Pfam" id="PF08763">
    <property type="entry name" value="Ca_chan_IQ"/>
    <property type="match status" value="1"/>
</dbReference>
<feature type="compositionally biased region" description="Polar residues" evidence="6">
    <location>
        <begin position="446"/>
        <end position="457"/>
    </location>
</feature>
<feature type="region of interest" description="Disordered" evidence="6">
    <location>
        <begin position="437"/>
        <end position="457"/>
    </location>
</feature>
<dbReference type="GO" id="GO:0005891">
    <property type="term" value="C:voltage-gated calcium channel complex"/>
    <property type="evidence" value="ECO:0007669"/>
    <property type="project" value="TreeGrafter"/>
</dbReference>
<proteinExistence type="predicted"/>
<dbReference type="Pfam" id="PF16905">
    <property type="entry name" value="GPHH"/>
    <property type="match status" value="1"/>
</dbReference>
<dbReference type="InterPro" id="IPR031688">
    <property type="entry name" value="CAC1F_C"/>
</dbReference>
<dbReference type="AlphaFoldDB" id="A0A9D3Q1I3"/>
<protein>
    <recommendedName>
        <fullName evidence="7">Voltage-dependent calcium channel alpha-1 subunit IQ domain-containing protein</fullName>
    </recommendedName>
</protein>
<dbReference type="Gene3D" id="6.10.250.2180">
    <property type="match status" value="1"/>
</dbReference>